<dbReference type="SMART" id="SM00387">
    <property type="entry name" value="HATPase_c"/>
    <property type="match status" value="1"/>
</dbReference>
<dbReference type="Pfam" id="PF00512">
    <property type="entry name" value="HisKA"/>
    <property type="match status" value="1"/>
</dbReference>
<protein>
    <recommendedName>
        <fullName evidence="10">Sensor-like histidine kinase SenX3</fullName>
        <ecNumber evidence="4">2.7.13.3</ecNumber>
    </recommendedName>
</protein>
<keyword evidence="8" id="KW-0902">Two-component regulatory system</keyword>
<dbReference type="GO" id="GO:0005509">
    <property type="term" value="F:calcium ion binding"/>
    <property type="evidence" value="ECO:0007669"/>
    <property type="project" value="UniProtKB-ARBA"/>
</dbReference>
<comment type="caution">
    <text evidence="13">The sequence shown here is derived from an EMBL/GenBank/DDBJ whole genome shotgun (WGS) entry which is preliminary data.</text>
</comment>
<dbReference type="FunFam" id="3.30.565.10:FF:000006">
    <property type="entry name" value="Sensor histidine kinase WalK"/>
    <property type="match status" value="1"/>
</dbReference>
<comment type="subcellular location">
    <subcellularLocation>
        <location evidence="3">Cell membrane</location>
    </subcellularLocation>
</comment>
<keyword evidence="9 11" id="KW-0472">Membrane</keyword>
<dbReference type="FunFam" id="1.10.287.130:FF:000001">
    <property type="entry name" value="Two-component sensor histidine kinase"/>
    <property type="match status" value="1"/>
</dbReference>
<dbReference type="InterPro" id="IPR036890">
    <property type="entry name" value="HATPase_C_sf"/>
</dbReference>
<evidence type="ECO:0000313" key="13">
    <source>
        <dbReference type="EMBL" id="SEB39945.1"/>
    </source>
</evidence>
<dbReference type="InterPro" id="IPR003661">
    <property type="entry name" value="HisK_dim/P_dom"/>
</dbReference>
<accession>A0AB38A4G0</accession>
<dbReference type="PANTHER" id="PTHR45453">
    <property type="entry name" value="PHOSPHATE REGULON SENSOR PROTEIN PHOR"/>
    <property type="match status" value="1"/>
</dbReference>
<dbReference type="PANTHER" id="PTHR45453:SF1">
    <property type="entry name" value="PHOSPHATE REGULON SENSOR PROTEIN PHOR"/>
    <property type="match status" value="1"/>
</dbReference>
<sequence length="421" mass="46223">MIKRLKRSYVILTSTLLGVILFVVLASSFYNTYTLMNSSLDLTFDYGVSDVSVVQLVIGKTDSSPSDQRSLSDQRIALQMLVARAIYNTTTGELLQEKNDFSQVETSILKSIVSEYTQTGMTSGKLPSSHLSWRIKELPNKNIRIAVADTSSIDIVLQRHLIANVSLFIGTMLVLIMLAHAVANWAVNPIEKAWLSQRQFIADASHELKTPLAVILANTQILSTNQSAIPAEDKRWIAGISTEAQRMQALVQALLDLARMDAAEAEGTTAHPHQDVDYSFVVEKTALQFEALAFERGIELVTNIAQGIHLHGDEESLERMVGAIVDNACKYASPNTAISISLSAHSGHSYLRVNNKGSYIAPEDIPHVFDRFYRSDKARTAKTTSGYGLGLAIAANIVQEHNGRIWADSSPEEGTTFIVSI</sequence>
<dbReference type="Pfam" id="PF02518">
    <property type="entry name" value="HATPase_c"/>
    <property type="match status" value="1"/>
</dbReference>
<feature type="domain" description="Histidine kinase" evidence="12">
    <location>
        <begin position="203"/>
        <end position="421"/>
    </location>
</feature>
<dbReference type="Proteomes" id="UP000183687">
    <property type="component" value="Unassembled WGS sequence"/>
</dbReference>
<reference evidence="13 14" key="1">
    <citation type="submission" date="2016-10" db="EMBL/GenBank/DDBJ databases">
        <authorList>
            <person name="Varghese N."/>
            <person name="Submissions S."/>
        </authorList>
    </citation>
    <scope>NUCLEOTIDE SEQUENCE [LARGE SCALE GENOMIC DNA]</scope>
    <source>
        <strain evidence="13 14">DSM 20586</strain>
    </source>
</reference>
<evidence type="ECO:0000256" key="3">
    <source>
        <dbReference type="ARBA" id="ARBA00004236"/>
    </source>
</evidence>
<dbReference type="SUPFAM" id="SSF47384">
    <property type="entry name" value="Homodimeric domain of signal transducing histidine kinase"/>
    <property type="match status" value="1"/>
</dbReference>
<dbReference type="InterPro" id="IPR003594">
    <property type="entry name" value="HATPase_dom"/>
</dbReference>
<dbReference type="InterPro" id="IPR036097">
    <property type="entry name" value="HisK_dim/P_sf"/>
</dbReference>
<dbReference type="GO" id="GO:0016036">
    <property type="term" value="P:cellular response to phosphate starvation"/>
    <property type="evidence" value="ECO:0007669"/>
    <property type="project" value="TreeGrafter"/>
</dbReference>
<gene>
    <name evidence="13" type="ORF">SAMN04489746_0078</name>
</gene>
<keyword evidence="5" id="KW-0597">Phosphoprotein</keyword>
<dbReference type="GO" id="GO:0004721">
    <property type="term" value="F:phosphoprotein phosphatase activity"/>
    <property type="evidence" value="ECO:0007669"/>
    <property type="project" value="TreeGrafter"/>
</dbReference>
<dbReference type="Gene3D" id="3.30.565.10">
    <property type="entry name" value="Histidine kinase-like ATPase, C-terminal domain"/>
    <property type="match status" value="1"/>
</dbReference>
<evidence type="ECO:0000256" key="8">
    <source>
        <dbReference type="ARBA" id="ARBA00023012"/>
    </source>
</evidence>
<dbReference type="InterPro" id="IPR050351">
    <property type="entry name" value="BphY/WalK/GraS-like"/>
</dbReference>
<evidence type="ECO:0000256" key="11">
    <source>
        <dbReference type="SAM" id="Phobius"/>
    </source>
</evidence>
<evidence type="ECO:0000256" key="7">
    <source>
        <dbReference type="ARBA" id="ARBA00022777"/>
    </source>
</evidence>
<dbReference type="InterPro" id="IPR004358">
    <property type="entry name" value="Sig_transdc_His_kin-like_C"/>
</dbReference>
<dbReference type="SUPFAM" id="SSF55874">
    <property type="entry name" value="ATPase domain of HSP90 chaperone/DNA topoisomerase II/histidine kinase"/>
    <property type="match status" value="1"/>
</dbReference>
<evidence type="ECO:0000256" key="2">
    <source>
        <dbReference type="ARBA" id="ARBA00001968"/>
    </source>
</evidence>
<evidence type="ECO:0000256" key="9">
    <source>
        <dbReference type="ARBA" id="ARBA00023136"/>
    </source>
</evidence>
<proteinExistence type="predicted"/>
<dbReference type="InterPro" id="IPR005467">
    <property type="entry name" value="His_kinase_dom"/>
</dbReference>
<dbReference type="AlphaFoldDB" id="A0AB38A4G0"/>
<evidence type="ECO:0000313" key="14">
    <source>
        <dbReference type="Proteomes" id="UP000183687"/>
    </source>
</evidence>
<evidence type="ECO:0000256" key="6">
    <source>
        <dbReference type="ARBA" id="ARBA00022679"/>
    </source>
</evidence>
<dbReference type="EMBL" id="FNSH01000001">
    <property type="protein sequence ID" value="SEB39945.1"/>
    <property type="molecule type" value="Genomic_DNA"/>
</dbReference>
<dbReference type="EC" id="2.7.13.3" evidence="4"/>
<keyword evidence="11" id="KW-0812">Transmembrane</keyword>
<evidence type="ECO:0000259" key="12">
    <source>
        <dbReference type="PROSITE" id="PS50109"/>
    </source>
</evidence>
<keyword evidence="7 13" id="KW-0418">Kinase</keyword>
<comment type="cofactor">
    <cofactor evidence="2">
        <name>a divalent metal cation</name>
        <dbReference type="ChEBI" id="CHEBI:60240"/>
    </cofactor>
</comment>
<evidence type="ECO:0000256" key="5">
    <source>
        <dbReference type="ARBA" id="ARBA00022553"/>
    </source>
</evidence>
<dbReference type="PRINTS" id="PR00344">
    <property type="entry name" value="BCTRLSENSOR"/>
</dbReference>
<comment type="catalytic activity">
    <reaction evidence="1">
        <text>ATP + protein L-histidine = ADP + protein N-phospho-L-histidine.</text>
        <dbReference type="EC" id="2.7.13.3"/>
    </reaction>
</comment>
<keyword evidence="11" id="KW-1133">Transmembrane helix</keyword>
<keyword evidence="6" id="KW-0808">Transferase</keyword>
<evidence type="ECO:0000256" key="4">
    <source>
        <dbReference type="ARBA" id="ARBA00012438"/>
    </source>
</evidence>
<evidence type="ECO:0000256" key="10">
    <source>
        <dbReference type="ARBA" id="ARBA00039401"/>
    </source>
</evidence>
<name>A0AB38A4G0_9ACTN</name>
<dbReference type="CDD" id="cd00082">
    <property type="entry name" value="HisKA"/>
    <property type="match status" value="1"/>
</dbReference>
<evidence type="ECO:0000256" key="1">
    <source>
        <dbReference type="ARBA" id="ARBA00000085"/>
    </source>
</evidence>
<dbReference type="PROSITE" id="PS50109">
    <property type="entry name" value="HIS_KIN"/>
    <property type="match status" value="1"/>
</dbReference>
<dbReference type="SMART" id="SM00388">
    <property type="entry name" value="HisKA"/>
    <property type="match status" value="1"/>
</dbReference>
<dbReference type="GO" id="GO:0000155">
    <property type="term" value="F:phosphorelay sensor kinase activity"/>
    <property type="evidence" value="ECO:0007669"/>
    <property type="project" value="InterPro"/>
</dbReference>
<dbReference type="GO" id="GO:0005886">
    <property type="term" value="C:plasma membrane"/>
    <property type="evidence" value="ECO:0007669"/>
    <property type="project" value="UniProtKB-SubCell"/>
</dbReference>
<organism evidence="13 14">
    <name type="scientific">Atopobium minutum</name>
    <dbReference type="NCBI Taxonomy" id="1381"/>
    <lineage>
        <taxon>Bacteria</taxon>
        <taxon>Bacillati</taxon>
        <taxon>Actinomycetota</taxon>
        <taxon>Coriobacteriia</taxon>
        <taxon>Coriobacteriales</taxon>
        <taxon>Atopobiaceae</taxon>
        <taxon>Atopobium</taxon>
    </lineage>
</organism>
<dbReference type="Gene3D" id="1.10.287.130">
    <property type="match status" value="1"/>
</dbReference>
<feature type="transmembrane region" description="Helical" evidence="11">
    <location>
        <begin position="161"/>
        <end position="187"/>
    </location>
</feature>